<keyword evidence="6" id="KW-1185">Reference proteome</keyword>
<keyword evidence="3" id="KW-0125">Carotenoid biosynthesis</keyword>
<evidence type="ECO:0000256" key="1">
    <source>
        <dbReference type="ARBA" id="ARBA00001805"/>
    </source>
</evidence>
<dbReference type="InterPro" id="IPR008949">
    <property type="entry name" value="Isoprenoid_synthase_dom_sf"/>
</dbReference>
<evidence type="ECO:0000313" key="4">
    <source>
        <dbReference type="EMBL" id="KAF0690903.1"/>
    </source>
</evidence>
<dbReference type="SUPFAM" id="SSF48576">
    <property type="entry name" value="Terpenoid synthases"/>
    <property type="match status" value="1"/>
</dbReference>
<dbReference type="AlphaFoldDB" id="A0A485L9P2"/>
<dbReference type="PANTHER" id="PTHR31480">
    <property type="entry name" value="BIFUNCTIONAL LYCOPENE CYCLASE/PHYTOENE SYNTHASE"/>
    <property type="match status" value="1"/>
</dbReference>
<reference evidence="4" key="2">
    <citation type="submission" date="2019-06" db="EMBL/GenBank/DDBJ databases">
        <title>Genomics analysis of Aphanomyces spp. identifies a new class of oomycete effector associated with host adaptation.</title>
        <authorList>
            <person name="Gaulin E."/>
        </authorList>
    </citation>
    <scope>NUCLEOTIDE SEQUENCE</scope>
    <source>
        <strain evidence="4">CBS 578.67</strain>
    </source>
</reference>
<name>A0A485L9P2_9STRA</name>
<dbReference type="EMBL" id="VJMH01006290">
    <property type="protein sequence ID" value="KAF0690903.1"/>
    <property type="molecule type" value="Genomic_DNA"/>
</dbReference>
<sequence length="301" mass="34147">MMQRGTQRRFISKYAMSLRENVRQFDYDNFLCGLLLPNPSRDAFFAIRAFNIEIARVKDSARTNPSAGKVRIQWWRQRLNDVFDGHAPTDHFLLAELHAAVQRHGLTKRWFDRILEARESDLEVENPTTMRELELYAEKTAASMLHLTLECMDVRDDAADIAARHAGIAIGLATLLRGTRFHASTRTVYLPQDILAKHHLTMYDVLNAVGDDDEAAALRTKCTPAAFDVACHAVNQMRQAQALKGTLPRAAIPAFYTTVSSQKFLARLETCGFDLLDDALPETRPQALQLALLKHSVFRYY</sequence>
<organism evidence="5 6">
    <name type="scientific">Aphanomyces stellatus</name>
    <dbReference type="NCBI Taxonomy" id="120398"/>
    <lineage>
        <taxon>Eukaryota</taxon>
        <taxon>Sar</taxon>
        <taxon>Stramenopiles</taxon>
        <taxon>Oomycota</taxon>
        <taxon>Saprolegniomycetes</taxon>
        <taxon>Saprolegniales</taxon>
        <taxon>Verrucalvaceae</taxon>
        <taxon>Aphanomyces</taxon>
    </lineage>
</organism>
<evidence type="ECO:0000256" key="3">
    <source>
        <dbReference type="ARBA" id="ARBA00022746"/>
    </source>
</evidence>
<reference evidence="5 6" key="1">
    <citation type="submission" date="2019-03" db="EMBL/GenBank/DDBJ databases">
        <authorList>
            <person name="Gaulin E."/>
            <person name="Dumas B."/>
        </authorList>
    </citation>
    <scope>NUCLEOTIDE SEQUENCE [LARGE SCALE GENOMIC DNA]</scope>
    <source>
        <strain evidence="5">CBS 568.67</strain>
    </source>
</reference>
<dbReference type="OrthoDB" id="270318at2759"/>
<dbReference type="Proteomes" id="UP000332933">
    <property type="component" value="Unassembled WGS sequence"/>
</dbReference>
<gene>
    <name evidence="5" type="primary">Aste57867_17766</name>
    <name evidence="4" type="ORF">As57867_017705</name>
    <name evidence="5" type="ORF">ASTE57867_17766</name>
</gene>
<evidence type="ECO:0000313" key="5">
    <source>
        <dbReference type="EMBL" id="VFT94512.1"/>
    </source>
</evidence>
<evidence type="ECO:0000256" key="2">
    <source>
        <dbReference type="ARBA" id="ARBA00012396"/>
    </source>
</evidence>
<accession>A0A485L9P2</accession>
<dbReference type="InterPro" id="IPR002060">
    <property type="entry name" value="Squ/phyt_synthse"/>
</dbReference>
<comment type="catalytic activity">
    <reaction evidence="1">
        <text>2 (2E,6E,10E)-geranylgeranyl diphosphate = 15-cis-phytoene + 2 diphosphate</text>
        <dbReference type="Rhea" id="RHEA:34475"/>
        <dbReference type="ChEBI" id="CHEBI:27787"/>
        <dbReference type="ChEBI" id="CHEBI:33019"/>
        <dbReference type="ChEBI" id="CHEBI:58756"/>
        <dbReference type="EC" id="2.5.1.32"/>
    </reaction>
</comment>
<evidence type="ECO:0000313" key="6">
    <source>
        <dbReference type="Proteomes" id="UP000332933"/>
    </source>
</evidence>
<protein>
    <recommendedName>
        <fullName evidence="2">15-cis-phytoene synthase</fullName>
        <ecNumber evidence="2">2.5.1.32</ecNumber>
    </recommendedName>
</protein>
<dbReference type="EMBL" id="CAADRA010006311">
    <property type="protein sequence ID" value="VFT94512.1"/>
    <property type="molecule type" value="Genomic_DNA"/>
</dbReference>
<dbReference type="Pfam" id="PF00494">
    <property type="entry name" value="SQS_PSY"/>
    <property type="match status" value="1"/>
</dbReference>
<proteinExistence type="predicted"/>
<dbReference type="EC" id="2.5.1.32" evidence="2"/>
<dbReference type="Gene3D" id="1.10.600.10">
    <property type="entry name" value="Farnesyl Diphosphate Synthase"/>
    <property type="match status" value="1"/>
</dbReference>
<dbReference type="GO" id="GO:0016117">
    <property type="term" value="P:carotenoid biosynthetic process"/>
    <property type="evidence" value="ECO:0007669"/>
    <property type="project" value="UniProtKB-KW"/>
</dbReference>